<dbReference type="GO" id="GO:0042796">
    <property type="term" value="P:snRNA transcription by RNA polymerase III"/>
    <property type="evidence" value="ECO:0007669"/>
    <property type="project" value="TreeGrafter"/>
</dbReference>
<dbReference type="GO" id="GO:0019185">
    <property type="term" value="C:snRNA-activating protein complex"/>
    <property type="evidence" value="ECO:0007669"/>
    <property type="project" value="TreeGrafter"/>
</dbReference>
<organism evidence="1 2">
    <name type="scientific">Linnemannia gamsii</name>
    <dbReference type="NCBI Taxonomy" id="64522"/>
    <lineage>
        <taxon>Eukaryota</taxon>
        <taxon>Fungi</taxon>
        <taxon>Fungi incertae sedis</taxon>
        <taxon>Mucoromycota</taxon>
        <taxon>Mortierellomycotina</taxon>
        <taxon>Mortierellomycetes</taxon>
        <taxon>Mortierellales</taxon>
        <taxon>Mortierellaceae</taxon>
        <taxon>Linnemannia</taxon>
    </lineage>
</organism>
<feature type="non-terminal residue" evidence="1">
    <location>
        <position position="105"/>
    </location>
</feature>
<gene>
    <name evidence="1" type="ORF">BGZ97_005136</name>
</gene>
<dbReference type="PANTHER" id="PTHR15131:SF3">
    <property type="entry name" value="SNRNA-ACTIVATING PROTEIN COMPLEX SUBUNIT 1"/>
    <property type="match status" value="1"/>
</dbReference>
<sequence>MTVHASAVYALYLVYFTQPTSLPKVPIRLTMNTWNLLQSIYKHAFTQKASDLIYVIRKLRDNNAFVYVAQETPVSKPLMSDNEFVTTQLEKTLIQAEHTMQNAVL</sequence>
<comment type="caution">
    <text evidence="1">The sequence shown here is derived from an EMBL/GenBank/DDBJ whole genome shotgun (WGS) entry which is preliminary data.</text>
</comment>
<name>A0A9P6UGJ9_9FUNG</name>
<dbReference type="AlphaFoldDB" id="A0A9P6UGJ9"/>
<dbReference type="InterPro" id="IPR019188">
    <property type="entry name" value="SNAPC1"/>
</dbReference>
<protein>
    <submittedName>
        <fullName evidence="1">Uncharacterized protein</fullName>
    </submittedName>
</protein>
<dbReference type="GO" id="GO:0042795">
    <property type="term" value="P:snRNA transcription by RNA polymerase II"/>
    <property type="evidence" value="ECO:0007669"/>
    <property type="project" value="TreeGrafter"/>
</dbReference>
<dbReference type="PANTHER" id="PTHR15131">
    <property type="entry name" value="SMALL NUCLEAR RNA ACTIVATING COMPLEX, POLYPEPTIDE 1"/>
    <property type="match status" value="1"/>
</dbReference>
<dbReference type="GO" id="GO:0043565">
    <property type="term" value="F:sequence-specific DNA binding"/>
    <property type="evidence" value="ECO:0007669"/>
    <property type="project" value="TreeGrafter"/>
</dbReference>
<dbReference type="Proteomes" id="UP000823405">
    <property type="component" value="Unassembled WGS sequence"/>
</dbReference>
<proteinExistence type="predicted"/>
<keyword evidence="2" id="KW-1185">Reference proteome</keyword>
<evidence type="ECO:0000313" key="1">
    <source>
        <dbReference type="EMBL" id="KAG0294221.1"/>
    </source>
</evidence>
<accession>A0A9P6UGJ9</accession>
<evidence type="ECO:0000313" key="2">
    <source>
        <dbReference type="Proteomes" id="UP000823405"/>
    </source>
</evidence>
<dbReference type="Pfam" id="PF09808">
    <property type="entry name" value="SNAPC1"/>
    <property type="match status" value="1"/>
</dbReference>
<reference evidence="1" key="1">
    <citation type="journal article" date="2020" name="Fungal Divers.">
        <title>Resolving the Mortierellaceae phylogeny through synthesis of multi-gene phylogenetics and phylogenomics.</title>
        <authorList>
            <person name="Vandepol N."/>
            <person name="Liber J."/>
            <person name="Desiro A."/>
            <person name="Na H."/>
            <person name="Kennedy M."/>
            <person name="Barry K."/>
            <person name="Grigoriev I.V."/>
            <person name="Miller A.N."/>
            <person name="O'Donnell K."/>
            <person name="Stajich J.E."/>
            <person name="Bonito G."/>
        </authorList>
    </citation>
    <scope>NUCLEOTIDE SEQUENCE</scope>
    <source>
        <strain evidence="1">NVP60</strain>
    </source>
</reference>
<dbReference type="OrthoDB" id="20127at2759"/>
<dbReference type="EMBL" id="JAAAIN010002343">
    <property type="protein sequence ID" value="KAG0294221.1"/>
    <property type="molecule type" value="Genomic_DNA"/>
</dbReference>